<organism evidence="1 2">
    <name type="scientific">Corynebacterium doosanense CAU 212 = DSM 45436</name>
    <dbReference type="NCBI Taxonomy" id="558173"/>
    <lineage>
        <taxon>Bacteria</taxon>
        <taxon>Bacillati</taxon>
        <taxon>Actinomycetota</taxon>
        <taxon>Actinomycetes</taxon>
        <taxon>Mycobacteriales</taxon>
        <taxon>Corynebacteriaceae</taxon>
        <taxon>Corynebacterium</taxon>
    </lineage>
</organism>
<dbReference type="STRING" id="558173.CDOO_12020"/>
<dbReference type="OrthoDB" id="3256964at2"/>
<gene>
    <name evidence="1" type="ORF">CDOO_12020</name>
</gene>
<sequence>MTVHNVSDALIARALDAEGWDYGHTPDGQITTTFDAASFVVAVEGAEEEILVVTGLIDASFTDTAALDDVLDEWHRSRPWPKAWRDGDRVATEVAGYFPAGLSLEQARTQLRCAVGSTAALAGRLVGELGS</sequence>
<evidence type="ECO:0000313" key="2">
    <source>
        <dbReference type="Proteomes" id="UP000029914"/>
    </source>
</evidence>
<keyword evidence="2" id="KW-1185">Reference proteome</keyword>
<dbReference type="Pfam" id="PF10722">
    <property type="entry name" value="YbjN"/>
    <property type="match status" value="1"/>
</dbReference>
<dbReference type="HOGENOM" id="CLU_108795_0_1_11"/>
<dbReference type="EMBL" id="CP006764">
    <property type="protein sequence ID" value="AIT62338.1"/>
    <property type="molecule type" value="Genomic_DNA"/>
</dbReference>
<dbReference type="RefSeq" id="WP_018022762.1">
    <property type="nucleotide sequence ID" value="NZ_AQUX01000012.1"/>
</dbReference>
<name>A0A097IJQ8_9CORY</name>
<protein>
    <recommendedName>
        <fullName evidence="3">YbjN domain-containing protein</fullName>
    </recommendedName>
</protein>
<dbReference type="InterPro" id="IPR019660">
    <property type="entry name" value="Put_sensory_transdc_reg_YbjN"/>
</dbReference>
<accession>A0A097IJQ8</accession>
<dbReference type="Proteomes" id="UP000029914">
    <property type="component" value="Chromosome"/>
</dbReference>
<reference evidence="1 2" key="1">
    <citation type="submission" date="2013-09" db="EMBL/GenBank/DDBJ databases">
        <title>Complete genome sequence of Corynebacterium doosanense CAU 212(T) (=DSM 45436(T)), isolated from activated sludge.</title>
        <authorList>
            <person name="Schaffert L."/>
            <person name="Albersmeier A."/>
            <person name="Kalinowski J."/>
            <person name="Ruckert C."/>
        </authorList>
    </citation>
    <scope>NUCLEOTIDE SEQUENCE [LARGE SCALE GENOMIC DNA]</scope>
    <source>
        <strain evidence="1 2">CAU 212</strain>
    </source>
</reference>
<dbReference type="AlphaFoldDB" id="A0A097IJQ8"/>
<evidence type="ECO:0000313" key="1">
    <source>
        <dbReference type="EMBL" id="AIT62338.1"/>
    </source>
</evidence>
<dbReference type="KEGG" id="cdo:CDOO_12020"/>
<evidence type="ECO:0008006" key="3">
    <source>
        <dbReference type="Google" id="ProtNLM"/>
    </source>
</evidence>
<proteinExistence type="predicted"/>